<evidence type="ECO:0000313" key="8">
    <source>
        <dbReference type="EMBL" id="RBI83214.1"/>
    </source>
</evidence>
<feature type="domain" description="Major facilitator superfamily (MFS) profile" evidence="7">
    <location>
        <begin position="18"/>
        <end position="466"/>
    </location>
</feature>
<evidence type="ECO:0000256" key="3">
    <source>
        <dbReference type="ARBA" id="ARBA00022692"/>
    </source>
</evidence>
<feature type="transmembrane region" description="Helical" evidence="6">
    <location>
        <begin position="268"/>
        <end position="294"/>
    </location>
</feature>
<protein>
    <submittedName>
        <fullName evidence="8">MFS transporter</fullName>
    </submittedName>
</protein>
<feature type="transmembrane region" description="Helical" evidence="6">
    <location>
        <begin position="171"/>
        <end position="192"/>
    </location>
</feature>
<dbReference type="SUPFAM" id="SSF103473">
    <property type="entry name" value="MFS general substrate transporter"/>
    <property type="match status" value="1"/>
</dbReference>
<feature type="transmembrane region" description="Helical" evidence="6">
    <location>
        <begin position="300"/>
        <end position="321"/>
    </location>
</feature>
<keyword evidence="5 6" id="KW-0472">Membrane</keyword>
<dbReference type="Pfam" id="PF07690">
    <property type="entry name" value="MFS_1"/>
    <property type="match status" value="1"/>
</dbReference>
<feature type="transmembrane region" description="Helical" evidence="6">
    <location>
        <begin position="109"/>
        <end position="131"/>
    </location>
</feature>
<dbReference type="PANTHER" id="PTHR42718">
    <property type="entry name" value="MAJOR FACILITATOR SUPERFAMILY MULTIDRUG TRANSPORTER MFSC"/>
    <property type="match status" value="1"/>
</dbReference>
<dbReference type="CDD" id="cd17321">
    <property type="entry name" value="MFS_MMR_MDR_like"/>
    <property type="match status" value="1"/>
</dbReference>
<evidence type="ECO:0000259" key="7">
    <source>
        <dbReference type="PROSITE" id="PS50850"/>
    </source>
</evidence>
<feature type="transmembrane region" description="Helical" evidence="6">
    <location>
        <begin position="333"/>
        <end position="351"/>
    </location>
</feature>
<dbReference type="AlphaFoldDB" id="A0A365U547"/>
<dbReference type="InterPro" id="IPR036259">
    <property type="entry name" value="MFS_trans_sf"/>
</dbReference>
<evidence type="ECO:0000256" key="4">
    <source>
        <dbReference type="ARBA" id="ARBA00022989"/>
    </source>
</evidence>
<dbReference type="Gene3D" id="1.20.1250.20">
    <property type="entry name" value="MFS general substrate transporter like domains"/>
    <property type="match status" value="1"/>
</dbReference>
<evidence type="ECO:0000256" key="6">
    <source>
        <dbReference type="SAM" id="Phobius"/>
    </source>
</evidence>
<name>A0A365U547_9RHOB</name>
<feature type="transmembrane region" description="Helical" evidence="6">
    <location>
        <begin position="82"/>
        <end position="103"/>
    </location>
</feature>
<dbReference type="GO" id="GO:0022857">
    <property type="term" value="F:transmembrane transporter activity"/>
    <property type="evidence" value="ECO:0007669"/>
    <property type="project" value="InterPro"/>
</dbReference>
<dbReference type="InterPro" id="IPR020846">
    <property type="entry name" value="MFS_dom"/>
</dbReference>
<keyword evidence="9" id="KW-1185">Reference proteome</keyword>
<dbReference type="PROSITE" id="PS50850">
    <property type="entry name" value="MFS"/>
    <property type="match status" value="1"/>
</dbReference>
<keyword evidence="2" id="KW-0813">Transport</keyword>
<feature type="transmembrane region" description="Helical" evidence="6">
    <location>
        <begin position="204"/>
        <end position="225"/>
    </location>
</feature>
<evidence type="ECO:0000313" key="9">
    <source>
        <dbReference type="Proteomes" id="UP000253370"/>
    </source>
</evidence>
<feature type="transmembrane region" description="Helical" evidence="6">
    <location>
        <begin position="444"/>
        <end position="469"/>
    </location>
</feature>
<dbReference type="OrthoDB" id="9812221at2"/>
<evidence type="ECO:0000256" key="5">
    <source>
        <dbReference type="ARBA" id="ARBA00023136"/>
    </source>
</evidence>
<reference evidence="8 9" key="1">
    <citation type="submission" date="2018-07" db="EMBL/GenBank/DDBJ databases">
        <title>Rhodosalinus sp. strain E84T genomic sequence and assembly.</title>
        <authorList>
            <person name="Liu Z.-W."/>
            <person name="Lu D.-C."/>
        </authorList>
    </citation>
    <scope>NUCLEOTIDE SEQUENCE [LARGE SCALE GENOMIC DNA]</scope>
    <source>
        <strain evidence="8 9">E84</strain>
    </source>
</reference>
<accession>A0A365U547</accession>
<dbReference type="InterPro" id="IPR011701">
    <property type="entry name" value="MFS"/>
</dbReference>
<feature type="transmembrane region" description="Helical" evidence="6">
    <location>
        <begin position="21"/>
        <end position="44"/>
    </location>
</feature>
<evidence type="ECO:0000256" key="1">
    <source>
        <dbReference type="ARBA" id="ARBA00004141"/>
    </source>
</evidence>
<keyword evidence="4 6" id="KW-1133">Transmembrane helix</keyword>
<feature type="transmembrane region" description="Helical" evidence="6">
    <location>
        <begin position="143"/>
        <end position="165"/>
    </location>
</feature>
<evidence type="ECO:0000256" key="2">
    <source>
        <dbReference type="ARBA" id="ARBA00022448"/>
    </source>
</evidence>
<gene>
    <name evidence="8" type="ORF">DRV85_16565</name>
</gene>
<feature type="transmembrane region" description="Helical" evidence="6">
    <location>
        <begin position="405"/>
        <end position="424"/>
    </location>
</feature>
<comment type="subcellular location">
    <subcellularLocation>
        <location evidence="1">Membrane</location>
        <topology evidence="1">Multi-pass membrane protein</topology>
    </subcellularLocation>
</comment>
<keyword evidence="3 6" id="KW-0812">Transmembrane</keyword>
<comment type="caution">
    <text evidence="8">The sequence shown here is derived from an EMBL/GenBank/DDBJ whole genome shotgun (WGS) entry which is preliminary data.</text>
</comment>
<organism evidence="8 9">
    <name type="scientific">Rhodosalinus halophilus</name>
    <dbReference type="NCBI Taxonomy" id="2259333"/>
    <lineage>
        <taxon>Bacteria</taxon>
        <taxon>Pseudomonadati</taxon>
        <taxon>Pseudomonadota</taxon>
        <taxon>Alphaproteobacteria</taxon>
        <taxon>Rhodobacterales</taxon>
        <taxon>Paracoccaceae</taxon>
        <taxon>Rhodosalinus</taxon>
    </lineage>
</organism>
<sequence length="484" mass="48308">MTDDARPPVCAPRNRRWMLAAAILASALGFIDGTVVAIALPAIRESLNASLAQAQWINNAYMLPLSALILAGGALGDRFGLVRVFGAGIAVFLLGSAATALAPTPEAMIAARALKGAGAAAMVPGSLALVARAYPRAERGRAIGLWAAASALTTAGGPVIGGLILSAGGEWTWRLVFALNLPLGAIALWLLHSKAEPDPGRPEAPVDWPGAVLATLGLFALAWGLTRPGQWPVSAAGIGIFALFLLWQARAPAPMMPLDLFRSRAFAAANGLTFALYFALSTMIFFVPMALIGGWGVSEAAASVAFAPLALCVGAFSGLAGRVADRIGPAPPILAGALTVAAGYAAFAATAPAAEFWTRSLPALALTGLGMSMLVAPLSTAVMISVPDARAGAASGVNNAVTRMAGLIAVAAMGGVAAARYHAAGGPASFGTESAAAGHMAASTAALATLAWIAAALAALAAPIAWLGLRAGGAAAQASSSASQ</sequence>
<dbReference type="RefSeq" id="WP_113290590.1">
    <property type="nucleotide sequence ID" value="NZ_QNTQ01000020.1"/>
</dbReference>
<dbReference type="Gene3D" id="1.20.1720.10">
    <property type="entry name" value="Multidrug resistance protein D"/>
    <property type="match status" value="1"/>
</dbReference>
<dbReference type="GO" id="GO:0016020">
    <property type="term" value="C:membrane"/>
    <property type="evidence" value="ECO:0007669"/>
    <property type="project" value="UniProtKB-SubCell"/>
</dbReference>
<feature type="transmembrane region" description="Helical" evidence="6">
    <location>
        <begin position="56"/>
        <end position="75"/>
    </location>
</feature>
<dbReference type="PRINTS" id="PR01036">
    <property type="entry name" value="TCRTETB"/>
</dbReference>
<feature type="transmembrane region" description="Helical" evidence="6">
    <location>
        <begin position="363"/>
        <end position="384"/>
    </location>
</feature>
<dbReference type="PANTHER" id="PTHR42718:SF9">
    <property type="entry name" value="MAJOR FACILITATOR SUPERFAMILY MULTIDRUG TRANSPORTER MFSC"/>
    <property type="match status" value="1"/>
</dbReference>
<feature type="transmembrane region" description="Helical" evidence="6">
    <location>
        <begin position="231"/>
        <end position="247"/>
    </location>
</feature>
<dbReference type="Proteomes" id="UP000253370">
    <property type="component" value="Unassembled WGS sequence"/>
</dbReference>
<dbReference type="EMBL" id="QNTQ01000020">
    <property type="protein sequence ID" value="RBI83214.1"/>
    <property type="molecule type" value="Genomic_DNA"/>
</dbReference>
<proteinExistence type="predicted"/>